<dbReference type="NCBIfam" id="NF045542">
    <property type="entry name" value="Clp_rel_HeadMat"/>
    <property type="match status" value="1"/>
</dbReference>
<keyword evidence="7" id="KW-0175">Coiled coil</keyword>
<dbReference type="RefSeq" id="WP_120180657.1">
    <property type="nucleotide sequence ID" value="NZ_MBTA01000003.1"/>
</dbReference>
<evidence type="ECO:0000256" key="7">
    <source>
        <dbReference type="SAM" id="Coils"/>
    </source>
</evidence>
<organism evidence="9 10">
    <name type="scientific">Pelobium manganitolerans</name>
    <dbReference type="NCBI Taxonomy" id="1842495"/>
    <lineage>
        <taxon>Bacteria</taxon>
        <taxon>Pseudomonadati</taxon>
        <taxon>Bacteroidota</taxon>
        <taxon>Sphingobacteriia</taxon>
        <taxon>Sphingobacteriales</taxon>
        <taxon>Sphingobacteriaceae</taxon>
        <taxon>Pelobium</taxon>
    </lineage>
</organism>
<dbReference type="PRINTS" id="PR00127">
    <property type="entry name" value="CLPPROTEASEP"/>
</dbReference>
<keyword evidence="10" id="KW-1185">Reference proteome</keyword>
<gene>
    <name evidence="9" type="ORF">BCY91_14125</name>
</gene>
<dbReference type="Pfam" id="PF00574">
    <property type="entry name" value="CLP_protease"/>
    <property type="match status" value="1"/>
</dbReference>
<accession>A0A419S9W3</accession>
<dbReference type="Proteomes" id="UP000283433">
    <property type="component" value="Unassembled WGS sequence"/>
</dbReference>
<protein>
    <recommendedName>
        <fullName evidence="6">ATP-dependent Clp protease proteolytic subunit</fullName>
    </recommendedName>
</protein>
<evidence type="ECO:0000313" key="9">
    <source>
        <dbReference type="EMBL" id="RKD19010.1"/>
    </source>
</evidence>
<dbReference type="InterPro" id="IPR023562">
    <property type="entry name" value="ClpP/TepA"/>
</dbReference>
<dbReference type="SUPFAM" id="SSF52096">
    <property type="entry name" value="ClpP/crotonase"/>
    <property type="match status" value="1"/>
</dbReference>
<evidence type="ECO:0000256" key="2">
    <source>
        <dbReference type="ARBA" id="ARBA00022490"/>
    </source>
</evidence>
<dbReference type="EMBL" id="MBTA01000003">
    <property type="protein sequence ID" value="RKD19010.1"/>
    <property type="molecule type" value="Genomic_DNA"/>
</dbReference>
<name>A0A419S9W3_9SPHI</name>
<evidence type="ECO:0000256" key="5">
    <source>
        <dbReference type="ARBA" id="ARBA00022825"/>
    </source>
</evidence>
<keyword evidence="3" id="KW-0645">Protease</keyword>
<keyword evidence="4" id="KW-0378">Hydrolase</keyword>
<evidence type="ECO:0000256" key="3">
    <source>
        <dbReference type="ARBA" id="ARBA00022670"/>
    </source>
</evidence>
<comment type="similarity">
    <text evidence="1 6">Belongs to the peptidase S14 family.</text>
</comment>
<dbReference type="OrthoDB" id="1243473at2"/>
<dbReference type="GO" id="GO:0006515">
    <property type="term" value="P:protein quality control for misfolded or incompletely synthesized proteins"/>
    <property type="evidence" value="ECO:0007669"/>
    <property type="project" value="TreeGrafter"/>
</dbReference>
<dbReference type="GO" id="GO:0004176">
    <property type="term" value="F:ATP-dependent peptidase activity"/>
    <property type="evidence" value="ECO:0007669"/>
    <property type="project" value="InterPro"/>
</dbReference>
<dbReference type="GO" id="GO:0009368">
    <property type="term" value="C:endopeptidase Clp complex"/>
    <property type="evidence" value="ECO:0007669"/>
    <property type="project" value="TreeGrafter"/>
</dbReference>
<dbReference type="PANTHER" id="PTHR10381">
    <property type="entry name" value="ATP-DEPENDENT CLP PROTEASE PROTEOLYTIC SUBUNIT"/>
    <property type="match status" value="1"/>
</dbReference>
<evidence type="ECO:0000313" key="10">
    <source>
        <dbReference type="Proteomes" id="UP000283433"/>
    </source>
</evidence>
<dbReference type="Gene3D" id="3.90.226.10">
    <property type="entry name" value="2-enoyl-CoA Hydratase, Chain A, domain 1"/>
    <property type="match status" value="1"/>
</dbReference>
<reference evidence="9 10" key="1">
    <citation type="submission" date="2016-07" db="EMBL/GenBank/DDBJ databases">
        <title>Genome of Pelobium manganitolerans.</title>
        <authorList>
            <person name="Wu S."/>
            <person name="Wang G."/>
        </authorList>
    </citation>
    <scope>NUCLEOTIDE SEQUENCE [LARGE SCALE GENOMIC DNA]</scope>
    <source>
        <strain evidence="9 10">YS-25</strain>
    </source>
</reference>
<dbReference type="AlphaFoldDB" id="A0A419S9W3"/>
<feature type="region of interest" description="Disordered" evidence="8">
    <location>
        <begin position="340"/>
        <end position="372"/>
    </location>
</feature>
<dbReference type="InterPro" id="IPR029045">
    <property type="entry name" value="ClpP/crotonase-like_dom_sf"/>
</dbReference>
<feature type="coiled-coil region" evidence="7">
    <location>
        <begin position="293"/>
        <end position="327"/>
    </location>
</feature>
<evidence type="ECO:0000256" key="4">
    <source>
        <dbReference type="ARBA" id="ARBA00022801"/>
    </source>
</evidence>
<dbReference type="InterPro" id="IPR001907">
    <property type="entry name" value="ClpP"/>
</dbReference>
<proteinExistence type="inferred from homology"/>
<evidence type="ECO:0000256" key="1">
    <source>
        <dbReference type="ARBA" id="ARBA00007039"/>
    </source>
</evidence>
<keyword evidence="5" id="KW-0720">Serine protease</keyword>
<evidence type="ECO:0000256" key="8">
    <source>
        <dbReference type="SAM" id="MobiDB-lite"/>
    </source>
</evidence>
<sequence>MAKQIHIYIYGEIFNYQGKDADDYGMCSLRRVAEVINNNPEAEEVIVHIHSRGGDVTEGFAIYDTLVNSGKTIITQIEGLCASIATVIALAGSVRKINANSEFMIHNAWADPFQMDSFNADDYEHMAEVIRESDERMLNLYAKATGGDREVISEKMEEETYLTAEEALELGFVTEIVEPLKAVAYLSKSNKNQKLKIKMAKKTVRPEPRNTSPLKSILAKIKAVFAEEESGEVTVQSTMLDNGAVIYHDGDLAVGTAVFVDEALTEAVEDGDYVTEAGNTITVADGSVAEIVDASEEETTEELQARVQALEEENRALKAENTTAVNALKDFSTRLAKIKGTHTPKAHGKEKFAKKASQSSKFIRPVKKGGNE</sequence>
<comment type="caution">
    <text evidence="9">The sequence shown here is derived from an EMBL/GenBank/DDBJ whole genome shotgun (WGS) entry which is preliminary data.</text>
</comment>
<dbReference type="PANTHER" id="PTHR10381:SF70">
    <property type="entry name" value="ATP-DEPENDENT CLP PROTEASE PROTEOLYTIC SUBUNIT"/>
    <property type="match status" value="1"/>
</dbReference>
<evidence type="ECO:0000256" key="6">
    <source>
        <dbReference type="RuleBase" id="RU003567"/>
    </source>
</evidence>
<dbReference type="GO" id="GO:0051117">
    <property type="term" value="F:ATPase binding"/>
    <property type="evidence" value="ECO:0007669"/>
    <property type="project" value="TreeGrafter"/>
</dbReference>
<dbReference type="GO" id="GO:0004252">
    <property type="term" value="F:serine-type endopeptidase activity"/>
    <property type="evidence" value="ECO:0007669"/>
    <property type="project" value="InterPro"/>
</dbReference>
<dbReference type="CDD" id="cd07016">
    <property type="entry name" value="S14_ClpP_1"/>
    <property type="match status" value="1"/>
</dbReference>
<keyword evidence="2" id="KW-0963">Cytoplasm</keyword>